<keyword evidence="9" id="KW-1185">Reference proteome</keyword>
<dbReference type="InterPro" id="IPR002772">
    <property type="entry name" value="Glyco_hydro_3_C"/>
</dbReference>
<dbReference type="Pfam" id="PF01915">
    <property type="entry name" value="Glyco_hydro_3_C"/>
    <property type="match status" value="1"/>
</dbReference>
<organism evidence="8 9">
    <name type="scientific">Vibrio zhugei</name>
    <dbReference type="NCBI Taxonomy" id="2479546"/>
    <lineage>
        <taxon>Bacteria</taxon>
        <taxon>Pseudomonadati</taxon>
        <taxon>Pseudomonadota</taxon>
        <taxon>Gammaproteobacteria</taxon>
        <taxon>Vibrionales</taxon>
        <taxon>Vibrionaceae</taxon>
        <taxon>Vibrio</taxon>
    </lineage>
</organism>
<dbReference type="SUPFAM" id="SSF51445">
    <property type="entry name" value="(Trans)glycosidases"/>
    <property type="match status" value="1"/>
</dbReference>
<dbReference type="RefSeq" id="WP_123017142.1">
    <property type="nucleotide sequence ID" value="NZ_AP024911.1"/>
</dbReference>
<keyword evidence="6" id="KW-0326">Glycosidase</keyword>
<keyword evidence="4" id="KW-0732">Signal</keyword>
<comment type="similarity">
    <text evidence="2">Belongs to the glycosyl hydrolase 3 family.</text>
</comment>
<dbReference type="Gene3D" id="3.40.50.1700">
    <property type="entry name" value="Glycoside hydrolase family 3 C-terminal domain"/>
    <property type="match status" value="1"/>
</dbReference>
<comment type="caution">
    <text evidence="8">The sequence shown here is derived from an EMBL/GenBank/DDBJ whole genome shotgun (WGS) entry which is preliminary data.</text>
</comment>
<dbReference type="PANTHER" id="PTHR30620:SF16">
    <property type="entry name" value="LYSOSOMAL BETA GLUCOSIDASE"/>
    <property type="match status" value="1"/>
</dbReference>
<evidence type="ECO:0000256" key="1">
    <source>
        <dbReference type="ARBA" id="ARBA00000448"/>
    </source>
</evidence>
<dbReference type="Gene3D" id="2.60.40.10">
    <property type="entry name" value="Immunoglobulins"/>
    <property type="match status" value="1"/>
</dbReference>
<dbReference type="PRINTS" id="PR00133">
    <property type="entry name" value="GLHYDRLASE3"/>
</dbReference>
<dbReference type="InterPro" id="IPR036881">
    <property type="entry name" value="Glyco_hydro_3_C_sf"/>
</dbReference>
<dbReference type="Pfam" id="PF00933">
    <property type="entry name" value="Glyco_hydro_3"/>
    <property type="match status" value="1"/>
</dbReference>
<evidence type="ECO:0000256" key="4">
    <source>
        <dbReference type="ARBA" id="ARBA00022729"/>
    </source>
</evidence>
<evidence type="ECO:0000256" key="2">
    <source>
        <dbReference type="ARBA" id="ARBA00005336"/>
    </source>
</evidence>
<dbReference type="SUPFAM" id="SSF52279">
    <property type="entry name" value="Beta-D-glucan exohydrolase, C-terminal domain"/>
    <property type="match status" value="1"/>
</dbReference>
<evidence type="ECO:0000256" key="5">
    <source>
        <dbReference type="ARBA" id="ARBA00022801"/>
    </source>
</evidence>
<evidence type="ECO:0000259" key="7">
    <source>
        <dbReference type="SMART" id="SM01217"/>
    </source>
</evidence>
<dbReference type="InterPro" id="IPR026891">
    <property type="entry name" value="Fn3-like"/>
</dbReference>
<comment type="catalytic activity">
    <reaction evidence="1">
        <text>Hydrolysis of terminal, non-reducing beta-D-glucosyl residues with release of beta-D-glucose.</text>
        <dbReference type="EC" id="3.2.1.21"/>
    </reaction>
</comment>
<dbReference type="InterPro" id="IPR017853">
    <property type="entry name" value="GH"/>
</dbReference>
<name>A0ABV7CE97_9VIBR</name>
<dbReference type="Pfam" id="PF14310">
    <property type="entry name" value="Fn3-like"/>
    <property type="match status" value="1"/>
</dbReference>
<evidence type="ECO:0000313" key="9">
    <source>
        <dbReference type="Proteomes" id="UP001595384"/>
    </source>
</evidence>
<dbReference type="InterPro" id="IPR036962">
    <property type="entry name" value="Glyco_hydro_3_N_sf"/>
</dbReference>
<dbReference type="GO" id="GO:0016787">
    <property type="term" value="F:hydrolase activity"/>
    <property type="evidence" value="ECO:0007669"/>
    <property type="project" value="UniProtKB-KW"/>
</dbReference>
<protein>
    <recommendedName>
        <fullName evidence="3">beta-glucosidase</fullName>
        <ecNumber evidence="3">3.2.1.21</ecNumber>
    </recommendedName>
</protein>
<dbReference type="SMART" id="SM01217">
    <property type="entry name" value="Fn3_like"/>
    <property type="match status" value="1"/>
</dbReference>
<keyword evidence="5 8" id="KW-0378">Hydrolase</keyword>
<sequence length="739" mass="81899">MTDIYQNKHATIEERVADLLSRMTIEEKIGQLTQLPASVEGNTEKLEEWHIGSYLHCTGDTAIRLQERAAKTRLGIPLIFGIDAIHGHCFDNDATVFPTQLAASSSWDRELIRDMAKVTAKEVRATGIHWTFSPVLCVGRDARWGRINETYGEDAWLIGEMAVEAIKGYQGERFSSPDSILACAKHYVAYGETVGGRDAYEADVSRRKLKALFLPPFKKAVQEAHVASLMAGYHANDGVPCTADKWLLTDVAKTDWGLDGFIVTDWENVTSLYTKQKVSASIEEACYRALVSGNDMMMSTVEFYETAVRLVKDGRVDEAVVNDAVIRILTKKFALGLFDDMRFYCPDRHEVLGIPAHRDLALQASLKSIVMLKNDGILPLTPSKDLRVLVTGPNADDVIAQLGDWSFGSMQAGATDDQFHRDKTVTTLQAFQAAAKHYGFQVEYVKGADCLDEEFEQVAELDRALENADVVIACVGDTLAQNGEFHDRANLDLTGKQQALLERIKAAGVPLIVNLVASKPMTIPWIAEHANALLCGFNSGTQGGEAIKRVVFGEYNPSGKLTISFPYHVGQLPVFYNKYEGWHAQHSQHTEFKERYIDMPEQPLFCFGEGLSFSQFEYRDIALKQRVIEPHSDIELSLTVTNQSDIDGTDIVQVYFNDHFSSVTTPIKTLCGFQRVAIAAKESVEVTMTVKFSDLALVNAELEEVVEAGAFSLMVGASSKDEDLHTLDFEVTQTTTVSS</sequence>
<reference evidence="9" key="1">
    <citation type="journal article" date="2019" name="Int. J. Syst. Evol. Microbiol.">
        <title>The Global Catalogue of Microorganisms (GCM) 10K type strain sequencing project: providing services to taxonomists for standard genome sequencing and annotation.</title>
        <authorList>
            <consortium name="The Broad Institute Genomics Platform"/>
            <consortium name="The Broad Institute Genome Sequencing Center for Infectious Disease"/>
            <person name="Wu L."/>
            <person name="Ma J."/>
        </authorList>
    </citation>
    <scope>NUCLEOTIDE SEQUENCE [LARGE SCALE GENOMIC DNA]</scope>
    <source>
        <strain evidence="9">KCTC 62784</strain>
    </source>
</reference>
<feature type="domain" description="Fibronectin type III-like" evidence="7">
    <location>
        <begin position="650"/>
        <end position="719"/>
    </location>
</feature>
<dbReference type="EMBL" id="JBHRSE010000110">
    <property type="protein sequence ID" value="MFC3025170.1"/>
    <property type="molecule type" value="Genomic_DNA"/>
</dbReference>
<dbReference type="EC" id="3.2.1.21" evidence="3"/>
<gene>
    <name evidence="8" type="ORF">ACFODT_15300</name>
</gene>
<evidence type="ECO:0000256" key="3">
    <source>
        <dbReference type="ARBA" id="ARBA00012744"/>
    </source>
</evidence>
<dbReference type="PANTHER" id="PTHR30620">
    <property type="entry name" value="PERIPLASMIC BETA-GLUCOSIDASE-RELATED"/>
    <property type="match status" value="1"/>
</dbReference>
<dbReference type="InterPro" id="IPR001764">
    <property type="entry name" value="Glyco_hydro_3_N"/>
</dbReference>
<dbReference type="Proteomes" id="UP001595384">
    <property type="component" value="Unassembled WGS sequence"/>
</dbReference>
<evidence type="ECO:0000313" key="8">
    <source>
        <dbReference type="EMBL" id="MFC3025170.1"/>
    </source>
</evidence>
<accession>A0ABV7CE97</accession>
<evidence type="ECO:0000256" key="6">
    <source>
        <dbReference type="ARBA" id="ARBA00023295"/>
    </source>
</evidence>
<dbReference type="Gene3D" id="3.20.20.300">
    <property type="entry name" value="Glycoside hydrolase, family 3, N-terminal domain"/>
    <property type="match status" value="1"/>
</dbReference>
<dbReference type="InterPro" id="IPR013783">
    <property type="entry name" value="Ig-like_fold"/>
</dbReference>
<dbReference type="InterPro" id="IPR051915">
    <property type="entry name" value="Cellulose_Degrad_GH3"/>
</dbReference>
<proteinExistence type="inferred from homology"/>